<dbReference type="Proteomes" id="UP000828390">
    <property type="component" value="Unassembled WGS sequence"/>
</dbReference>
<reference evidence="1" key="1">
    <citation type="journal article" date="2019" name="bioRxiv">
        <title>The Genome of the Zebra Mussel, Dreissena polymorpha: A Resource for Invasive Species Research.</title>
        <authorList>
            <person name="McCartney M.A."/>
            <person name="Auch B."/>
            <person name="Kono T."/>
            <person name="Mallez S."/>
            <person name="Zhang Y."/>
            <person name="Obille A."/>
            <person name="Becker A."/>
            <person name="Abrahante J.E."/>
            <person name="Garbe J."/>
            <person name="Badalamenti J.P."/>
            <person name="Herman A."/>
            <person name="Mangelson H."/>
            <person name="Liachko I."/>
            <person name="Sullivan S."/>
            <person name="Sone E.D."/>
            <person name="Koren S."/>
            <person name="Silverstein K.A.T."/>
            <person name="Beckman K.B."/>
            <person name="Gohl D.M."/>
        </authorList>
    </citation>
    <scope>NUCLEOTIDE SEQUENCE</scope>
    <source>
        <strain evidence="1">Duluth1</strain>
        <tissue evidence="1">Whole animal</tissue>
    </source>
</reference>
<organism evidence="1 2">
    <name type="scientific">Dreissena polymorpha</name>
    <name type="common">Zebra mussel</name>
    <name type="synonym">Mytilus polymorpha</name>
    <dbReference type="NCBI Taxonomy" id="45954"/>
    <lineage>
        <taxon>Eukaryota</taxon>
        <taxon>Metazoa</taxon>
        <taxon>Spiralia</taxon>
        <taxon>Lophotrochozoa</taxon>
        <taxon>Mollusca</taxon>
        <taxon>Bivalvia</taxon>
        <taxon>Autobranchia</taxon>
        <taxon>Heteroconchia</taxon>
        <taxon>Euheterodonta</taxon>
        <taxon>Imparidentia</taxon>
        <taxon>Neoheterodontei</taxon>
        <taxon>Myida</taxon>
        <taxon>Dreissenoidea</taxon>
        <taxon>Dreissenidae</taxon>
        <taxon>Dreissena</taxon>
    </lineage>
</organism>
<protein>
    <submittedName>
        <fullName evidence="1">Uncharacterized protein</fullName>
    </submittedName>
</protein>
<accession>A0A9D4LCZ7</accession>
<evidence type="ECO:0000313" key="1">
    <source>
        <dbReference type="EMBL" id="KAH3856265.1"/>
    </source>
</evidence>
<gene>
    <name evidence="1" type="ORF">DPMN_098850</name>
</gene>
<name>A0A9D4LCZ7_DREPO</name>
<sequence>MDDRCAKDIARLIWVTIGRIFTGEAGVRDAPLAVRLVLTLEEIDKQSALTLWKYQQVKHTADY</sequence>
<comment type="caution">
    <text evidence="1">The sequence shown here is derived from an EMBL/GenBank/DDBJ whole genome shotgun (WGS) entry which is preliminary data.</text>
</comment>
<reference evidence="1" key="2">
    <citation type="submission" date="2020-11" db="EMBL/GenBank/DDBJ databases">
        <authorList>
            <person name="McCartney M.A."/>
            <person name="Auch B."/>
            <person name="Kono T."/>
            <person name="Mallez S."/>
            <person name="Becker A."/>
            <person name="Gohl D.M."/>
            <person name="Silverstein K.A.T."/>
            <person name="Koren S."/>
            <person name="Bechman K.B."/>
            <person name="Herman A."/>
            <person name="Abrahante J.E."/>
            <person name="Garbe J."/>
        </authorList>
    </citation>
    <scope>NUCLEOTIDE SEQUENCE</scope>
    <source>
        <strain evidence="1">Duluth1</strain>
        <tissue evidence="1">Whole animal</tissue>
    </source>
</reference>
<keyword evidence="2" id="KW-1185">Reference proteome</keyword>
<proteinExistence type="predicted"/>
<dbReference type="AlphaFoldDB" id="A0A9D4LCZ7"/>
<dbReference type="EMBL" id="JAIWYP010000003">
    <property type="protein sequence ID" value="KAH3856265.1"/>
    <property type="molecule type" value="Genomic_DNA"/>
</dbReference>
<evidence type="ECO:0000313" key="2">
    <source>
        <dbReference type="Proteomes" id="UP000828390"/>
    </source>
</evidence>